<reference evidence="2" key="1">
    <citation type="submission" date="2012-11" db="EMBL/GenBank/DDBJ databases">
        <authorList>
            <person name="Lucero-Rivera Y.E."/>
            <person name="Tovar-Ramirez D."/>
        </authorList>
    </citation>
    <scope>NUCLEOTIDE SEQUENCE [LARGE SCALE GENOMIC DNA]</scope>
    <source>
        <strain evidence="2">Araruama</strain>
    </source>
</reference>
<name>A0A1V1P7G3_9BACT</name>
<comment type="caution">
    <text evidence="1">The sequence shown here is derived from an EMBL/GenBank/DDBJ whole genome shotgun (WGS) entry which is preliminary data.</text>
</comment>
<sequence>MYSITASLFLKKYHQMPCLIQRIMMLTTWFASIFKEKTLDVLGIPTAPIKSVSSYKPVDMMISAGMVDIVMEDMNGNVFHIEEQRNMSEEDLCRFAVYHFSASRDWNYKIHDIILISGTSYKGKREIKTPHGTYCPIFVDFTQKDDFKRLKENKAVIDKGDSSVIIRNIEYIRKTHIIRIVGSHDLQKNMP</sequence>
<dbReference type="AlphaFoldDB" id="A0A1V1P7G3"/>
<accession>A0A1V1P7G3</accession>
<dbReference type="Proteomes" id="UP000189670">
    <property type="component" value="Unassembled WGS sequence"/>
</dbReference>
<evidence type="ECO:0000313" key="1">
    <source>
        <dbReference type="EMBL" id="ETR70839.1"/>
    </source>
</evidence>
<evidence type="ECO:0000313" key="2">
    <source>
        <dbReference type="Proteomes" id="UP000189670"/>
    </source>
</evidence>
<dbReference type="EMBL" id="ATBP01000361">
    <property type="protein sequence ID" value="ETR70839.1"/>
    <property type="molecule type" value="Genomic_DNA"/>
</dbReference>
<gene>
    <name evidence="1" type="ORF">OMM_02946</name>
</gene>
<organism evidence="1 2">
    <name type="scientific">Candidatus Magnetoglobus multicellularis str. Araruama</name>
    <dbReference type="NCBI Taxonomy" id="890399"/>
    <lineage>
        <taxon>Bacteria</taxon>
        <taxon>Pseudomonadati</taxon>
        <taxon>Thermodesulfobacteriota</taxon>
        <taxon>Desulfobacteria</taxon>
        <taxon>Desulfobacterales</taxon>
        <taxon>Desulfobacteraceae</taxon>
        <taxon>Candidatus Magnetoglobus</taxon>
    </lineage>
</organism>
<protein>
    <submittedName>
        <fullName evidence="1">Uncharacterized protein</fullName>
    </submittedName>
</protein>
<proteinExistence type="predicted"/>